<reference evidence="6 7" key="1">
    <citation type="submission" date="2018-01" db="EMBL/GenBank/DDBJ databases">
        <title>Draft genome sequence of Paucibacter aquatile CR182 isolated from freshwater of the Nakdong River.</title>
        <authorList>
            <person name="Choi A."/>
            <person name="Chung E.J."/>
        </authorList>
    </citation>
    <scope>NUCLEOTIDE SEQUENCE [LARGE SCALE GENOMIC DNA]</scope>
    <source>
        <strain evidence="6 7">CR182</strain>
    </source>
</reference>
<dbReference type="GO" id="GO:1901982">
    <property type="term" value="F:maltose binding"/>
    <property type="evidence" value="ECO:0007669"/>
    <property type="project" value="TreeGrafter"/>
</dbReference>
<keyword evidence="7" id="KW-1185">Reference proteome</keyword>
<evidence type="ECO:0000313" key="6">
    <source>
        <dbReference type="EMBL" id="PND36260.1"/>
    </source>
</evidence>
<protein>
    <recommendedName>
        <fullName evidence="5">Maltodextrin-binding protein</fullName>
    </recommendedName>
</protein>
<dbReference type="RefSeq" id="WP_102770033.1">
    <property type="nucleotide sequence ID" value="NZ_POSP01000004.1"/>
</dbReference>
<evidence type="ECO:0000256" key="2">
    <source>
        <dbReference type="ARBA" id="ARBA00022448"/>
    </source>
</evidence>
<evidence type="ECO:0000256" key="5">
    <source>
        <dbReference type="RuleBase" id="RU365005"/>
    </source>
</evidence>
<dbReference type="InterPro" id="IPR006059">
    <property type="entry name" value="SBP"/>
</dbReference>
<dbReference type="PANTHER" id="PTHR30061">
    <property type="entry name" value="MALTOSE-BINDING PERIPLASMIC PROTEIN"/>
    <property type="match status" value="1"/>
</dbReference>
<dbReference type="Gene3D" id="3.40.190.10">
    <property type="entry name" value="Periplasmic binding protein-like II"/>
    <property type="match status" value="2"/>
</dbReference>
<comment type="similarity">
    <text evidence="1 5">Belongs to the bacterial solute-binding protein 1 family.</text>
</comment>
<dbReference type="GO" id="GO:0015144">
    <property type="term" value="F:carbohydrate transmembrane transporter activity"/>
    <property type="evidence" value="ECO:0007669"/>
    <property type="project" value="InterPro"/>
</dbReference>
<dbReference type="EMBL" id="POSP01000004">
    <property type="protein sequence ID" value="PND36260.1"/>
    <property type="molecule type" value="Genomic_DNA"/>
</dbReference>
<dbReference type="GO" id="GO:0042597">
    <property type="term" value="C:periplasmic space"/>
    <property type="evidence" value="ECO:0007669"/>
    <property type="project" value="UniProtKB-SubCell"/>
</dbReference>
<comment type="caution">
    <text evidence="6">The sequence shown here is derived from an EMBL/GenBank/DDBJ whole genome shotgun (WGS) entry which is preliminary data.</text>
</comment>
<keyword evidence="3 5" id="KW-0762">Sugar transport</keyword>
<keyword evidence="4 5" id="KW-0732">Signal</keyword>
<feature type="chain" id="PRO_5014492066" description="Maltodextrin-binding protein" evidence="5">
    <location>
        <begin position="25"/>
        <end position="401"/>
    </location>
</feature>
<evidence type="ECO:0000256" key="4">
    <source>
        <dbReference type="ARBA" id="ARBA00022729"/>
    </source>
</evidence>
<evidence type="ECO:0000256" key="3">
    <source>
        <dbReference type="ARBA" id="ARBA00022597"/>
    </source>
</evidence>
<dbReference type="Proteomes" id="UP000235916">
    <property type="component" value="Unassembled WGS sequence"/>
</dbReference>
<comment type="function">
    <text evidence="5">Part of the ABC transporter complex MalEFGK involved in maltose/maltodextrin import. Binds maltose and higher maltodextrins.</text>
</comment>
<dbReference type="Pfam" id="PF01547">
    <property type="entry name" value="SBP_bac_1"/>
    <property type="match status" value="1"/>
</dbReference>
<dbReference type="SUPFAM" id="SSF53850">
    <property type="entry name" value="Periplasmic binding protein-like II"/>
    <property type="match status" value="1"/>
</dbReference>
<dbReference type="GO" id="GO:0015768">
    <property type="term" value="P:maltose transport"/>
    <property type="evidence" value="ECO:0007669"/>
    <property type="project" value="TreeGrafter"/>
</dbReference>
<evidence type="ECO:0000256" key="1">
    <source>
        <dbReference type="ARBA" id="ARBA00008520"/>
    </source>
</evidence>
<name>A0A2N8KS49_9BURK</name>
<dbReference type="AlphaFoldDB" id="A0A2N8KS49"/>
<gene>
    <name evidence="6" type="ORF">C1O66_21370</name>
</gene>
<sequence length="401" mass="43292">MSSTRAPQLLLLAAALLATQPALAAKNHKLLVWINGDKAYNGLQKVGDAFEKASGVKVVVEHPVDATDKFQQAAGAGKGPDVFCWPHDRVGEWAKSGLLTPLRPSKKLYDEVEDSAWKAFAYQGKFWGYPIAIETTGLIYNKALVPTPPKTFDEVIALDKRLQAESGGRKHAILWDYNKSFFSWSLLAGAGGQIFARDAQGEFDSSKVGVNNAGALAGAEMIARLLREGQMPKGARYAEMESGFARGEVAMMISGPWAWDNARRAKVDFGVAPIPGVKAGQYSKPFVGVLGCMIAAPSRQKDLAREFIENHLMRPEALKVLDSDVPIGVPANKAFYAELAVNPLIRASMENARLGEAIPNIPEVGRFWTAMDAALEAITNGLQSPKDALDGAAGRMLLNTK</sequence>
<keyword evidence="2 5" id="KW-0813">Transport</keyword>
<dbReference type="InterPro" id="IPR006060">
    <property type="entry name" value="Maltose/Cyclodextrin-bd"/>
</dbReference>
<organism evidence="6 7">
    <name type="scientific">Kinneretia aquatilis</name>
    <dbReference type="NCBI Taxonomy" id="2070761"/>
    <lineage>
        <taxon>Bacteria</taxon>
        <taxon>Pseudomonadati</taxon>
        <taxon>Pseudomonadota</taxon>
        <taxon>Betaproteobacteria</taxon>
        <taxon>Burkholderiales</taxon>
        <taxon>Sphaerotilaceae</taxon>
        <taxon>Roseateles</taxon>
    </lineage>
</organism>
<dbReference type="PRINTS" id="PR00181">
    <property type="entry name" value="MALTOSEBP"/>
</dbReference>
<feature type="signal peptide" evidence="5">
    <location>
        <begin position="1"/>
        <end position="24"/>
    </location>
</feature>
<comment type="subcellular location">
    <subcellularLocation>
        <location evidence="5">Periplasm</location>
    </subcellularLocation>
</comment>
<accession>A0A2N8KS49</accession>
<dbReference type="OrthoDB" id="9766758at2"/>
<dbReference type="PANTHER" id="PTHR30061:SF50">
    <property type="entry name" value="MALTOSE_MALTODEXTRIN-BINDING PERIPLASMIC PROTEIN"/>
    <property type="match status" value="1"/>
</dbReference>
<keyword evidence="5" id="KW-0574">Periplasm</keyword>
<evidence type="ECO:0000313" key="7">
    <source>
        <dbReference type="Proteomes" id="UP000235916"/>
    </source>
</evidence>
<dbReference type="GO" id="GO:0042956">
    <property type="term" value="P:maltodextrin transmembrane transport"/>
    <property type="evidence" value="ECO:0007669"/>
    <property type="project" value="TreeGrafter"/>
</dbReference>
<dbReference type="NCBIfam" id="NF007011">
    <property type="entry name" value="PRK09474.1"/>
    <property type="match status" value="1"/>
</dbReference>
<proteinExistence type="inferred from homology"/>
<dbReference type="GO" id="GO:0055052">
    <property type="term" value="C:ATP-binding cassette (ABC) transporter complex, substrate-binding subunit-containing"/>
    <property type="evidence" value="ECO:0007669"/>
    <property type="project" value="TreeGrafter"/>
</dbReference>